<evidence type="ECO:0000256" key="5">
    <source>
        <dbReference type="ARBA" id="ARBA00023065"/>
    </source>
</evidence>
<keyword evidence="4" id="KW-0067">ATP-binding</keyword>
<comment type="similarity">
    <text evidence="1">Belongs to the ATPase alpha/beta chains family.</text>
</comment>
<dbReference type="SUPFAM" id="SSF47917">
    <property type="entry name" value="C-terminal domain of alpha and beta subunits of F1 ATP synthase"/>
    <property type="match status" value="1"/>
</dbReference>
<sequence>MRNYQSSGQCDHLQRTQQCRYCCMGCCCSSLRWIGRRACFYWIWSCLSLWVAPLDLQQGGNSRIPYVHVPAARMSMHKISRFNGIFYPGLRRNYQTYSIPLTLGANGSSFQTKANISIESKANLNRRTTEPLGPSSTPGCDESTSRCQMTLSIRALGRNLIGKDKLGFLQRYKELQDIIAILGLDELSEEDRLLVARARTTGESSLPKCELQTTDFGSGTRTYFRYSGFLLSVAKSRLMIKSAKCSLTYGRPSNKKRNQWDYFKLFKWAGDEKETFEISNKFQKSLPAGKEAIGCKWIYKIKPLLTLKKQGHLTFLNSGFEITAYIPGIGRS</sequence>
<evidence type="ECO:0000256" key="3">
    <source>
        <dbReference type="ARBA" id="ARBA00022741"/>
    </source>
</evidence>
<dbReference type="Proteomes" id="UP000823775">
    <property type="component" value="Unassembled WGS sequence"/>
</dbReference>
<comment type="caution">
    <text evidence="6">The sequence shown here is derived from an EMBL/GenBank/DDBJ whole genome shotgun (WGS) entry which is preliminary data.</text>
</comment>
<evidence type="ECO:0000313" key="7">
    <source>
        <dbReference type="Proteomes" id="UP000823775"/>
    </source>
</evidence>
<protein>
    <submittedName>
        <fullName evidence="6">Uncharacterized protein</fullName>
    </submittedName>
</protein>
<evidence type="ECO:0000256" key="4">
    <source>
        <dbReference type="ARBA" id="ARBA00022840"/>
    </source>
</evidence>
<name>A0ABS8WGD0_DATST</name>
<proteinExistence type="inferred from homology"/>
<keyword evidence="3" id="KW-0547">Nucleotide-binding</keyword>
<evidence type="ECO:0000256" key="2">
    <source>
        <dbReference type="ARBA" id="ARBA00022448"/>
    </source>
</evidence>
<gene>
    <name evidence="6" type="ORF">HAX54_045840</name>
</gene>
<dbReference type="InterPro" id="IPR024034">
    <property type="entry name" value="ATPase_F1/V1_b/a_C"/>
</dbReference>
<accession>A0ABS8WGD0</accession>
<reference evidence="6 7" key="1">
    <citation type="journal article" date="2021" name="BMC Genomics">
        <title>Datura genome reveals duplications of psychoactive alkaloid biosynthetic genes and high mutation rate following tissue culture.</title>
        <authorList>
            <person name="Rajewski A."/>
            <person name="Carter-House D."/>
            <person name="Stajich J."/>
            <person name="Litt A."/>
        </authorList>
    </citation>
    <scope>NUCLEOTIDE SEQUENCE [LARGE SCALE GENOMIC DNA]</scope>
    <source>
        <strain evidence="6">AR-01</strain>
    </source>
</reference>
<keyword evidence="2" id="KW-0813">Transport</keyword>
<dbReference type="EMBL" id="JACEIK010007163">
    <property type="protein sequence ID" value="MCE3049813.1"/>
    <property type="molecule type" value="Genomic_DNA"/>
</dbReference>
<evidence type="ECO:0000313" key="6">
    <source>
        <dbReference type="EMBL" id="MCE3049813.1"/>
    </source>
</evidence>
<keyword evidence="7" id="KW-1185">Reference proteome</keyword>
<organism evidence="6 7">
    <name type="scientific">Datura stramonium</name>
    <name type="common">Jimsonweed</name>
    <name type="synonym">Common thornapple</name>
    <dbReference type="NCBI Taxonomy" id="4076"/>
    <lineage>
        <taxon>Eukaryota</taxon>
        <taxon>Viridiplantae</taxon>
        <taxon>Streptophyta</taxon>
        <taxon>Embryophyta</taxon>
        <taxon>Tracheophyta</taxon>
        <taxon>Spermatophyta</taxon>
        <taxon>Magnoliopsida</taxon>
        <taxon>eudicotyledons</taxon>
        <taxon>Gunneridae</taxon>
        <taxon>Pentapetalae</taxon>
        <taxon>asterids</taxon>
        <taxon>lamiids</taxon>
        <taxon>Solanales</taxon>
        <taxon>Solanaceae</taxon>
        <taxon>Solanoideae</taxon>
        <taxon>Datureae</taxon>
        <taxon>Datura</taxon>
    </lineage>
</organism>
<evidence type="ECO:0000256" key="1">
    <source>
        <dbReference type="ARBA" id="ARBA00008936"/>
    </source>
</evidence>
<keyword evidence="5" id="KW-0406">Ion transport</keyword>
<dbReference type="Gene3D" id="1.10.1140.10">
    <property type="entry name" value="Bovine Mitochondrial F1-atpase, Atp Synthase Beta Chain, Chain D, domain 3"/>
    <property type="match status" value="1"/>
</dbReference>